<organism evidence="1 2">
    <name type="scientific">Racocetra persica</name>
    <dbReference type="NCBI Taxonomy" id="160502"/>
    <lineage>
        <taxon>Eukaryota</taxon>
        <taxon>Fungi</taxon>
        <taxon>Fungi incertae sedis</taxon>
        <taxon>Mucoromycota</taxon>
        <taxon>Glomeromycotina</taxon>
        <taxon>Glomeromycetes</taxon>
        <taxon>Diversisporales</taxon>
        <taxon>Gigasporaceae</taxon>
        <taxon>Racocetra</taxon>
    </lineage>
</organism>
<evidence type="ECO:0000313" key="1">
    <source>
        <dbReference type="EMBL" id="CAG8770039.1"/>
    </source>
</evidence>
<accession>A0ACA9QZ19</accession>
<name>A0ACA9QZ19_9GLOM</name>
<keyword evidence="2" id="KW-1185">Reference proteome</keyword>
<evidence type="ECO:0000313" key="2">
    <source>
        <dbReference type="Proteomes" id="UP000789920"/>
    </source>
</evidence>
<dbReference type="Proteomes" id="UP000789920">
    <property type="component" value="Unassembled WGS sequence"/>
</dbReference>
<feature type="non-terminal residue" evidence="1">
    <location>
        <position position="1"/>
    </location>
</feature>
<reference evidence="1" key="1">
    <citation type="submission" date="2021-06" db="EMBL/GenBank/DDBJ databases">
        <authorList>
            <person name="Kallberg Y."/>
            <person name="Tangrot J."/>
            <person name="Rosling A."/>
        </authorList>
    </citation>
    <scope>NUCLEOTIDE SEQUENCE</scope>
    <source>
        <strain evidence="1">MA461A</strain>
    </source>
</reference>
<comment type="caution">
    <text evidence="1">The sequence shown here is derived from an EMBL/GenBank/DDBJ whole genome shotgun (WGS) entry which is preliminary data.</text>
</comment>
<dbReference type="EMBL" id="CAJVQC010040088">
    <property type="protein sequence ID" value="CAG8770039.1"/>
    <property type="molecule type" value="Genomic_DNA"/>
</dbReference>
<protein>
    <submittedName>
        <fullName evidence="1">28914_t:CDS:1</fullName>
    </submittedName>
</protein>
<sequence length="64" mass="7383">IKESSVEYLRITDSTIEFLDRQEDQVPINLAPEINDDLLGTRMPLFIEDLHRIGDPAKELCKVE</sequence>
<gene>
    <name evidence="1" type="ORF">RPERSI_LOCUS16296</name>
</gene>
<proteinExistence type="predicted"/>
<feature type="non-terminal residue" evidence="1">
    <location>
        <position position="64"/>
    </location>
</feature>